<dbReference type="AlphaFoldDB" id="A0A0F9MEH8"/>
<protein>
    <recommendedName>
        <fullName evidence="2">Glycosyl transferase family 1 domain-containing protein</fullName>
    </recommendedName>
</protein>
<dbReference type="EMBL" id="LAZR01010328">
    <property type="protein sequence ID" value="KKM67557.1"/>
    <property type="molecule type" value="Genomic_DNA"/>
</dbReference>
<sequence>MKIFTAPWHCGHQSDLFNALSDCQFDLLINNCRSWAENSRPLPKNARMVSQYSPGKYDLAILDLDQQCIDEQKSCKGLIYRELNDLIQDIPKIVINHGSPVWPECHEPKEIIDGIKKLVGNNVMVVNSYQAKKEWGFGRTIIHGMGLDEWHDLPKDPRIVTAVSPAGLNTYYNRRLYDATKKELAKNETQIVHFRINILFNDWNEYRDYLGRSLIYFDYSLHTPMNRARTEAMLSGCCIVTAKNHDVERFIENGVNGFIIPNNPFSASKLLNELMMDYDRCIKVGRAGKQTARKLFNRNRYSNDWIKLIQGVL</sequence>
<evidence type="ECO:0000313" key="1">
    <source>
        <dbReference type="EMBL" id="KKM67557.1"/>
    </source>
</evidence>
<reference evidence="1" key="1">
    <citation type="journal article" date="2015" name="Nature">
        <title>Complex archaea that bridge the gap between prokaryotes and eukaryotes.</title>
        <authorList>
            <person name="Spang A."/>
            <person name="Saw J.H."/>
            <person name="Jorgensen S.L."/>
            <person name="Zaremba-Niedzwiedzka K."/>
            <person name="Martijn J."/>
            <person name="Lind A.E."/>
            <person name="van Eijk R."/>
            <person name="Schleper C."/>
            <person name="Guy L."/>
            <person name="Ettema T.J."/>
        </authorList>
    </citation>
    <scope>NUCLEOTIDE SEQUENCE</scope>
</reference>
<organism evidence="1">
    <name type="scientific">marine sediment metagenome</name>
    <dbReference type="NCBI Taxonomy" id="412755"/>
    <lineage>
        <taxon>unclassified sequences</taxon>
        <taxon>metagenomes</taxon>
        <taxon>ecological metagenomes</taxon>
    </lineage>
</organism>
<accession>A0A0F9MEH8</accession>
<proteinExistence type="predicted"/>
<comment type="caution">
    <text evidence="1">The sequence shown here is derived from an EMBL/GenBank/DDBJ whole genome shotgun (WGS) entry which is preliminary data.</text>
</comment>
<dbReference type="Gene3D" id="3.40.50.2000">
    <property type="entry name" value="Glycogen Phosphorylase B"/>
    <property type="match status" value="1"/>
</dbReference>
<dbReference type="SUPFAM" id="SSF53756">
    <property type="entry name" value="UDP-Glycosyltransferase/glycogen phosphorylase"/>
    <property type="match status" value="1"/>
</dbReference>
<gene>
    <name evidence="1" type="ORF">LCGC14_1469880</name>
</gene>
<evidence type="ECO:0008006" key="2">
    <source>
        <dbReference type="Google" id="ProtNLM"/>
    </source>
</evidence>
<name>A0A0F9MEH8_9ZZZZ</name>